<evidence type="ECO:0000313" key="2">
    <source>
        <dbReference type="EMBL" id="QLQ34234.1"/>
    </source>
</evidence>
<dbReference type="KEGG" id="this:HZT40_14180"/>
<keyword evidence="1" id="KW-0812">Transmembrane</keyword>
<sequence>MDIGNSQTVALLIFFSVFIGILFYVYANRKRGERLESYRYTPLLDEDDADRKVKAAEAAIQAKGEK</sequence>
<keyword evidence="3" id="KW-1185">Reference proteome</keyword>
<name>A0A7L6AYF5_9GAMM</name>
<feature type="transmembrane region" description="Helical" evidence="1">
    <location>
        <begin position="6"/>
        <end position="27"/>
    </location>
</feature>
<evidence type="ECO:0000313" key="3">
    <source>
        <dbReference type="Proteomes" id="UP000510621"/>
    </source>
</evidence>
<organism evidence="2 3">
    <name type="scientific">Candidatus Thiothrix singaporensis</name>
    <dbReference type="NCBI Taxonomy" id="2799669"/>
    <lineage>
        <taxon>Bacteria</taxon>
        <taxon>Pseudomonadati</taxon>
        <taxon>Pseudomonadota</taxon>
        <taxon>Gammaproteobacteria</taxon>
        <taxon>Thiotrichales</taxon>
        <taxon>Thiotrichaceae</taxon>
        <taxon>Thiothrix</taxon>
    </lineage>
</organism>
<dbReference type="AlphaFoldDB" id="A0A7L6AYF5"/>
<proteinExistence type="predicted"/>
<accession>A0A7L6AYF5</accession>
<keyword evidence="1" id="KW-0472">Membrane</keyword>
<dbReference type="Proteomes" id="UP000510621">
    <property type="component" value="Chromosome"/>
</dbReference>
<protein>
    <submittedName>
        <fullName evidence="2">CcoQ/FixQ family Cbb3-type cytochrome c oxidase assembly chaperone</fullName>
    </submittedName>
</protein>
<keyword evidence="1" id="KW-1133">Transmembrane helix</keyword>
<evidence type="ECO:0000256" key="1">
    <source>
        <dbReference type="SAM" id="Phobius"/>
    </source>
</evidence>
<dbReference type="EMBL" id="CP059265">
    <property type="protein sequence ID" value="QLQ34234.1"/>
    <property type="molecule type" value="Genomic_DNA"/>
</dbReference>
<gene>
    <name evidence="2" type="ORF">HZT40_14180</name>
</gene>
<reference evidence="2" key="1">
    <citation type="submission" date="2020-06" db="EMBL/GenBank/DDBJ databases">
        <title>Analysis procedures for assessing recovery of high quality, complete, closed genomes from Nanopore long read metagenome sequencing.</title>
        <authorList>
            <person name="Bessarab I."/>
            <person name="Arumugam K."/>
            <person name="Haryono M."/>
            <person name="Liu X."/>
            <person name="Roy S."/>
            <person name="Zuniga-Montanez R.E."/>
            <person name="Qiu G."/>
            <person name="Drautz-Moses D.I."/>
            <person name="Law Y.Y."/>
            <person name="Wuertz S."/>
            <person name="Lauro F.M."/>
            <person name="Huson D.H."/>
            <person name="Williams R.B."/>
        </authorList>
    </citation>
    <scope>NUCLEOTIDE SEQUENCE [LARGE SCALE GENOMIC DNA]</scope>
    <source>
        <strain evidence="2">SSD2</strain>
    </source>
</reference>